<feature type="domain" description="HTH luxR-type" evidence="5">
    <location>
        <begin position="154"/>
        <end position="225"/>
    </location>
</feature>
<organism evidence="7 8">
    <name type="scientific">Kineococcus endophyticus</name>
    <dbReference type="NCBI Taxonomy" id="1181883"/>
    <lineage>
        <taxon>Bacteria</taxon>
        <taxon>Bacillati</taxon>
        <taxon>Actinomycetota</taxon>
        <taxon>Actinomycetes</taxon>
        <taxon>Kineosporiales</taxon>
        <taxon>Kineosporiaceae</taxon>
        <taxon>Kineococcus</taxon>
    </lineage>
</organism>
<dbReference type="PRINTS" id="PR00038">
    <property type="entry name" value="HTHLUXR"/>
</dbReference>
<gene>
    <name evidence="7" type="ORF">AB1207_02560</name>
</gene>
<protein>
    <submittedName>
        <fullName evidence="7">Response regulator transcription factor</fullName>
    </submittedName>
</protein>
<evidence type="ECO:0000256" key="3">
    <source>
        <dbReference type="ARBA" id="ARBA00023163"/>
    </source>
</evidence>
<dbReference type="PANTHER" id="PTHR43214:SF24">
    <property type="entry name" value="TRANSCRIPTIONAL REGULATORY PROTEIN NARL-RELATED"/>
    <property type="match status" value="1"/>
</dbReference>
<evidence type="ECO:0000313" key="8">
    <source>
        <dbReference type="Proteomes" id="UP001555826"/>
    </source>
</evidence>
<dbReference type="SUPFAM" id="SSF46894">
    <property type="entry name" value="C-terminal effector domain of the bipartite response regulators"/>
    <property type="match status" value="1"/>
</dbReference>
<proteinExistence type="predicted"/>
<sequence length="225" mass="24432">MTEDTEPRGLAVAVVEDSGVVRDGLVRLLTAHGHRVVLSDPEPAGLVEAVVAGTVHVALLDVRMPPSFTDEGVQAALDCRTAVPDFPVLLFSQYVEWRTTQRLLQASSTGVGYLLKDRVADTREFVRSLEQVAAGGTVIDPSVIQLLVGRRPADGSPLARLGDRELEVLQRMAQGATNIAIARTLGIAERSVEKHIANVFTKLQLEPSRTEHRRVLAVLTYLAEQ</sequence>
<evidence type="ECO:0000259" key="5">
    <source>
        <dbReference type="PROSITE" id="PS50043"/>
    </source>
</evidence>
<keyword evidence="1" id="KW-0805">Transcription regulation</keyword>
<keyword evidence="8" id="KW-1185">Reference proteome</keyword>
<dbReference type="InterPro" id="IPR001789">
    <property type="entry name" value="Sig_transdc_resp-reg_receiver"/>
</dbReference>
<dbReference type="Gene3D" id="3.40.50.2300">
    <property type="match status" value="1"/>
</dbReference>
<dbReference type="RefSeq" id="WP_367636227.1">
    <property type="nucleotide sequence ID" value="NZ_JBFNQN010000002.1"/>
</dbReference>
<keyword evidence="2" id="KW-0238">DNA-binding</keyword>
<evidence type="ECO:0000313" key="7">
    <source>
        <dbReference type="EMBL" id="MEW9263620.1"/>
    </source>
</evidence>
<dbReference type="PROSITE" id="PS50043">
    <property type="entry name" value="HTH_LUXR_2"/>
    <property type="match status" value="1"/>
</dbReference>
<dbReference type="PANTHER" id="PTHR43214">
    <property type="entry name" value="TWO-COMPONENT RESPONSE REGULATOR"/>
    <property type="match status" value="1"/>
</dbReference>
<dbReference type="EMBL" id="JBFNQN010000002">
    <property type="protein sequence ID" value="MEW9263620.1"/>
    <property type="molecule type" value="Genomic_DNA"/>
</dbReference>
<evidence type="ECO:0000259" key="6">
    <source>
        <dbReference type="PROSITE" id="PS50110"/>
    </source>
</evidence>
<dbReference type="PROSITE" id="PS00622">
    <property type="entry name" value="HTH_LUXR_1"/>
    <property type="match status" value="1"/>
</dbReference>
<dbReference type="InterPro" id="IPR039420">
    <property type="entry name" value="WalR-like"/>
</dbReference>
<evidence type="ECO:0000256" key="2">
    <source>
        <dbReference type="ARBA" id="ARBA00023125"/>
    </source>
</evidence>
<feature type="domain" description="Response regulatory" evidence="6">
    <location>
        <begin position="11"/>
        <end position="131"/>
    </location>
</feature>
<dbReference type="SMART" id="SM00448">
    <property type="entry name" value="REC"/>
    <property type="match status" value="1"/>
</dbReference>
<evidence type="ECO:0000256" key="1">
    <source>
        <dbReference type="ARBA" id="ARBA00023015"/>
    </source>
</evidence>
<dbReference type="CDD" id="cd06170">
    <property type="entry name" value="LuxR_C_like"/>
    <property type="match status" value="1"/>
</dbReference>
<keyword evidence="3" id="KW-0804">Transcription</keyword>
<comment type="caution">
    <text evidence="7">The sequence shown here is derived from an EMBL/GenBank/DDBJ whole genome shotgun (WGS) entry which is preliminary data.</text>
</comment>
<evidence type="ECO:0000256" key="4">
    <source>
        <dbReference type="PROSITE-ProRule" id="PRU00169"/>
    </source>
</evidence>
<reference evidence="7 8" key="1">
    <citation type="submission" date="2024-07" db="EMBL/GenBank/DDBJ databases">
        <authorList>
            <person name="Thanompreechachai J."/>
            <person name="Duangmal K."/>
        </authorList>
    </citation>
    <scope>NUCLEOTIDE SEQUENCE [LARGE SCALE GENOMIC DNA]</scope>
    <source>
        <strain evidence="7 8">KCTC 19886</strain>
    </source>
</reference>
<dbReference type="InterPro" id="IPR000792">
    <property type="entry name" value="Tscrpt_reg_LuxR_C"/>
</dbReference>
<dbReference type="Pfam" id="PF00072">
    <property type="entry name" value="Response_reg"/>
    <property type="match status" value="1"/>
</dbReference>
<dbReference type="SMART" id="SM00421">
    <property type="entry name" value="HTH_LUXR"/>
    <property type="match status" value="1"/>
</dbReference>
<dbReference type="InterPro" id="IPR016032">
    <property type="entry name" value="Sig_transdc_resp-reg_C-effctor"/>
</dbReference>
<dbReference type="SUPFAM" id="SSF52172">
    <property type="entry name" value="CheY-like"/>
    <property type="match status" value="1"/>
</dbReference>
<dbReference type="Proteomes" id="UP001555826">
    <property type="component" value="Unassembled WGS sequence"/>
</dbReference>
<dbReference type="PROSITE" id="PS50110">
    <property type="entry name" value="RESPONSE_REGULATORY"/>
    <property type="match status" value="1"/>
</dbReference>
<keyword evidence="4" id="KW-0597">Phosphoprotein</keyword>
<feature type="modified residue" description="4-aspartylphosphate" evidence="4">
    <location>
        <position position="61"/>
    </location>
</feature>
<name>A0ABV3P224_9ACTN</name>
<dbReference type="InterPro" id="IPR011006">
    <property type="entry name" value="CheY-like_superfamily"/>
</dbReference>
<accession>A0ABV3P224</accession>
<dbReference type="Pfam" id="PF00196">
    <property type="entry name" value="GerE"/>
    <property type="match status" value="1"/>
</dbReference>